<evidence type="ECO:0000313" key="2">
    <source>
        <dbReference type="EMBL" id="CAA9581059.1"/>
    </source>
</evidence>
<dbReference type="AlphaFoldDB" id="A0A6J4VNV8"/>
<accession>A0A6J4VNV8</accession>
<gene>
    <name evidence="2" type="ORF">AVDCRST_MAG19-4057</name>
</gene>
<name>A0A6J4VNV8_9BACT</name>
<dbReference type="EMBL" id="CADCWL010000221">
    <property type="protein sequence ID" value="CAA9581059.1"/>
    <property type="molecule type" value="Genomic_DNA"/>
</dbReference>
<reference evidence="2" key="1">
    <citation type="submission" date="2020-02" db="EMBL/GenBank/DDBJ databases">
        <authorList>
            <person name="Meier V. D."/>
        </authorList>
    </citation>
    <scope>NUCLEOTIDE SEQUENCE</scope>
    <source>
        <strain evidence="2">AVDCRST_MAG19</strain>
    </source>
</reference>
<organism evidence="2">
    <name type="scientific">uncultured Thermomicrobiales bacterium</name>
    <dbReference type="NCBI Taxonomy" id="1645740"/>
    <lineage>
        <taxon>Bacteria</taxon>
        <taxon>Pseudomonadati</taxon>
        <taxon>Thermomicrobiota</taxon>
        <taxon>Thermomicrobia</taxon>
        <taxon>Thermomicrobiales</taxon>
        <taxon>environmental samples</taxon>
    </lineage>
</organism>
<protein>
    <submittedName>
        <fullName evidence="2">Uncharacterized protein</fullName>
    </submittedName>
</protein>
<sequence length="42" mass="4522">MRPPCRPCRLWASQPIRHPEDGGASPAPKPHGVDPSFLGMTA</sequence>
<proteinExistence type="predicted"/>
<evidence type="ECO:0000256" key="1">
    <source>
        <dbReference type="SAM" id="MobiDB-lite"/>
    </source>
</evidence>
<feature type="region of interest" description="Disordered" evidence="1">
    <location>
        <begin position="1"/>
        <end position="42"/>
    </location>
</feature>